<dbReference type="AlphaFoldDB" id="A0A238Z5Q3"/>
<organism evidence="2 3">
    <name type="scientific">Halorubrum ezzemoulense</name>
    <name type="common">Halorubrum chaoviator</name>
    <dbReference type="NCBI Taxonomy" id="337243"/>
    <lineage>
        <taxon>Archaea</taxon>
        <taxon>Methanobacteriati</taxon>
        <taxon>Methanobacteriota</taxon>
        <taxon>Stenosarchaea group</taxon>
        <taxon>Halobacteria</taxon>
        <taxon>Halobacteriales</taxon>
        <taxon>Haloferacaceae</taxon>
        <taxon>Halorubrum</taxon>
    </lineage>
</organism>
<dbReference type="InterPro" id="IPR002716">
    <property type="entry name" value="PIN_dom"/>
</dbReference>
<dbReference type="SUPFAM" id="SSF88723">
    <property type="entry name" value="PIN domain-like"/>
    <property type="match status" value="1"/>
</dbReference>
<gene>
    <name evidence="2" type="ORF">SAMN06266787_1318</name>
</gene>
<dbReference type="Gene3D" id="3.40.50.1010">
    <property type="entry name" value="5'-nuclease"/>
    <property type="match status" value="1"/>
</dbReference>
<sequence length="143" mass="15514">MVEYVFDTEPLIAFLYNEEGHEAVNEILNDIEAGRADGVLAEVNATELLYKVARIEGDGTATSDTLRSGDRDIRALKRRGVSIKRADWHTAGVIKADGSISLGDAYAVALAHDRDATLLVGGDDDFNSLPVDVTVQQFRDHGV</sequence>
<feature type="domain" description="PIN" evidence="1">
    <location>
        <begin position="4"/>
        <end position="129"/>
    </location>
</feature>
<evidence type="ECO:0000313" key="2">
    <source>
        <dbReference type="EMBL" id="SNR78785.1"/>
    </source>
</evidence>
<name>A0A238Z5Q3_HALEZ</name>
<dbReference type="InterPro" id="IPR029060">
    <property type="entry name" value="PIN-like_dom_sf"/>
</dbReference>
<dbReference type="Pfam" id="PF01850">
    <property type="entry name" value="PIN"/>
    <property type="match status" value="1"/>
</dbReference>
<evidence type="ECO:0000313" key="3">
    <source>
        <dbReference type="Proteomes" id="UP000198297"/>
    </source>
</evidence>
<reference evidence="2 3" key="1">
    <citation type="submission" date="2017-06" db="EMBL/GenBank/DDBJ databases">
        <authorList>
            <person name="Kim H.J."/>
            <person name="Triplett B.A."/>
        </authorList>
    </citation>
    <scope>NUCLEOTIDE SEQUENCE [LARGE SCALE GENOMIC DNA]</scope>
    <source>
        <strain evidence="2 3">DSM 19316</strain>
    </source>
</reference>
<proteinExistence type="predicted"/>
<dbReference type="RefSeq" id="WP_089309417.1">
    <property type="nucleotide sequence ID" value="NZ_FZNK01000031.1"/>
</dbReference>
<evidence type="ECO:0000259" key="1">
    <source>
        <dbReference type="Pfam" id="PF01850"/>
    </source>
</evidence>
<accession>A0A238Z5Q3</accession>
<dbReference type="EMBL" id="FZNK01000031">
    <property type="protein sequence ID" value="SNR78785.1"/>
    <property type="molecule type" value="Genomic_DNA"/>
</dbReference>
<protein>
    <submittedName>
        <fullName evidence="2">Predicted nucleic acid-binding protein, contains PIN domain</fullName>
    </submittedName>
</protein>
<dbReference type="Proteomes" id="UP000198297">
    <property type="component" value="Unassembled WGS sequence"/>
</dbReference>